<dbReference type="Proteomes" id="UP000315295">
    <property type="component" value="Unassembled WGS sequence"/>
</dbReference>
<gene>
    <name evidence="1" type="ORF">C1H46_039648</name>
</gene>
<evidence type="ECO:0000313" key="2">
    <source>
        <dbReference type="Proteomes" id="UP000315295"/>
    </source>
</evidence>
<dbReference type="EMBL" id="VIEB01001151">
    <property type="protein sequence ID" value="TQD74811.1"/>
    <property type="molecule type" value="Genomic_DNA"/>
</dbReference>
<proteinExistence type="predicted"/>
<dbReference type="AlphaFoldDB" id="A0A540KKS7"/>
<protein>
    <submittedName>
        <fullName evidence="1">Uncharacterized protein</fullName>
    </submittedName>
</protein>
<accession>A0A540KKS7</accession>
<name>A0A540KKS7_MALBA</name>
<reference evidence="1 2" key="1">
    <citation type="journal article" date="2019" name="G3 (Bethesda)">
        <title>Sequencing of a Wild Apple (Malus baccata) Genome Unravels the Differences Between Cultivated and Wild Apple Species Regarding Disease Resistance and Cold Tolerance.</title>
        <authorList>
            <person name="Chen X."/>
        </authorList>
    </citation>
    <scope>NUCLEOTIDE SEQUENCE [LARGE SCALE GENOMIC DNA]</scope>
    <source>
        <strain evidence="2">cv. Shandingzi</strain>
        <tissue evidence="1">Leaves</tissue>
    </source>
</reference>
<keyword evidence="2" id="KW-1185">Reference proteome</keyword>
<evidence type="ECO:0000313" key="1">
    <source>
        <dbReference type="EMBL" id="TQD74811.1"/>
    </source>
</evidence>
<sequence>MKANSINQSKKKLLHRSGSQRFSYRLEERRNGVSKFPEIDMFKEVYDRPRDELTELLHSTMVEKGQTVLDEVASQLPLETPIEEVFPLEDADF</sequence>
<organism evidence="1 2">
    <name type="scientific">Malus baccata</name>
    <name type="common">Siberian crab apple</name>
    <name type="synonym">Pyrus baccata</name>
    <dbReference type="NCBI Taxonomy" id="106549"/>
    <lineage>
        <taxon>Eukaryota</taxon>
        <taxon>Viridiplantae</taxon>
        <taxon>Streptophyta</taxon>
        <taxon>Embryophyta</taxon>
        <taxon>Tracheophyta</taxon>
        <taxon>Spermatophyta</taxon>
        <taxon>Magnoliopsida</taxon>
        <taxon>eudicotyledons</taxon>
        <taxon>Gunneridae</taxon>
        <taxon>Pentapetalae</taxon>
        <taxon>rosids</taxon>
        <taxon>fabids</taxon>
        <taxon>Rosales</taxon>
        <taxon>Rosaceae</taxon>
        <taxon>Amygdaloideae</taxon>
        <taxon>Maleae</taxon>
        <taxon>Malus</taxon>
    </lineage>
</organism>
<comment type="caution">
    <text evidence="1">The sequence shown here is derived from an EMBL/GenBank/DDBJ whole genome shotgun (WGS) entry which is preliminary data.</text>
</comment>